<sequence>MAQNSLATQLQPESAPEQRTVPLHKQATQTVSVSKRLSLSKFEKCLLSVGGMIVLGLMLAVVSASNSVSTAQQRLQDVNTKITSFENRNTSDRQTISELLNRSRLEKIAKQNGMTLSNSKIRNVNK</sequence>
<dbReference type="PATRIC" id="fig|1423776.4.peg.1303"/>
<evidence type="ECO:0000313" key="10">
    <source>
        <dbReference type="EMBL" id="KRK98308.1"/>
    </source>
</evidence>
<feature type="transmembrane region" description="Helical" evidence="7">
    <location>
        <begin position="45"/>
        <end position="64"/>
    </location>
</feature>
<keyword evidence="11" id="KW-1185">Reference proteome</keyword>
<comment type="function">
    <text evidence="7">Essential cell division protein.</text>
</comment>
<dbReference type="STRING" id="1423776.FD04_GL001289"/>
<dbReference type="HAMAP" id="MF_00910">
    <property type="entry name" value="FtsL"/>
    <property type="match status" value="1"/>
</dbReference>
<evidence type="ECO:0000256" key="1">
    <source>
        <dbReference type="ARBA" id="ARBA00022475"/>
    </source>
</evidence>
<dbReference type="GO" id="GO:0032153">
    <property type="term" value="C:cell division site"/>
    <property type="evidence" value="ECO:0007669"/>
    <property type="project" value="UniProtKB-UniRule"/>
</dbReference>
<dbReference type="EMBL" id="AZEE01000028">
    <property type="protein sequence ID" value="KRK98308.1"/>
    <property type="molecule type" value="Genomic_DNA"/>
</dbReference>
<keyword evidence="6 7" id="KW-0131">Cell cycle</keyword>
<evidence type="ECO:0000313" key="11">
    <source>
        <dbReference type="Proteomes" id="UP000051160"/>
    </source>
</evidence>
<protein>
    <recommendedName>
        <fullName evidence="7 8">Cell division protein FtsL</fullName>
    </recommendedName>
</protein>
<evidence type="ECO:0000256" key="7">
    <source>
        <dbReference type="HAMAP-Rule" id="MF_00910"/>
    </source>
</evidence>
<dbReference type="GO" id="GO:0005886">
    <property type="term" value="C:plasma membrane"/>
    <property type="evidence" value="ECO:0007669"/>
    <property type="project" value="UniProtKB-SubCell"/>
</dbReference>
<name>A0A0R1LYL4_9LACO</name>
<dbReference type="RefSeq" id="WP_056948172.1">
    <property type="nucleotide sequence ID" value="NZ_AZEE01000028.1"/>
</dbReference>
<keyword evidence="4 7" id="KW-1133">Transmembrane helix</keyword>
<organism evidence="10 11">
    <name type="scientific">Secundilactobacillus odoratitofui DSM 19909 = JCM 15043</name>
    <dbReference type="NCBI Taxonomy" id="1423776"/>
    <lineage>
        <taxon>Bacteria</taxon>
        <taxon>Bacillati</taxon>
        <taxon>Bacillota</taxon>
        <taxon>Bacilli</taxon>
        <taxon>Lactobacillales</taxon>
        <taxon>Lactobacillaceae</taxon>
        <taxon>Secundilactobacillus</taxon>
    </lineage>
</organism>
<proteinExistence type="inferred from homology"/>
<comment type="subcellular location">
    <subcellularLocation>
        <location evidence="7">Cell membrane</location>
        <topology evidence="7">Single-pass type II membrane protein</topology>
    </subcellularLocation>
    <text evidence="7">Localizes to the division septum where it forms a ring structure.</text>
</comment>
<feature type="region of interest" description="Disordered" evidence="9">
    <location>
        <begin position="1"/>
        <end position="23"/>
    </location>
</feature>
<feature type="compositionally biased region" description="Polar residues" evidence="9">
    <location>
        <begin position="1"/>
        <end position="12"/>
    </location>
</feature>
<dbReference type="AlphaFoldDB" id="A0A0R1LYL4"/>
<dbReference type="Proteomes" id="UP000051160">
    <property type="component" value="Unassembled WGS sequence"/>
</dbReference>
<reference evidence="10 11" key="1">
    <citation type="journal article" date="2015" name="Genome Announc.">
        <title>Expanding the biotechnology potential of lactobacilli through comparative genomics of 213 strains and associated genera.</title>
        <authorList>
            <person name="Sun Z."/>
            <person name="Harris H.M."/>
            <person name="McCann A."/>
            <person name="Guo C."/>
            <person name="Argimon S."/>
            <person name="Zhang W."/>
            <person name="Yang X."/>
            <person name="Jeffery I.B."/>
            <person name="Cooney J.C."/>
            <person name="Kagawa T.F."/>
            <person name="Liu W."/>
            <person name="Song Y."/>
            <person name="Salvetti E."/>
            <person name="Wrobel A."/>
            <person name="Rasinkangas P."/>
            <person name="Parkhill J."/>
            <person name="Rea M.C."/>
            <person name="O'Sullivan O."/>
            <person name="Ritari J."/>
            <person name="Douillard F.P."/>
            <person name="Paul Ross R."/>
            <person name="Yang R."/>
            <person name="Briner A.E."/>
            <person name="Felis G.E."/>
            <person name="de Vos W.M."/>
            <person name="Barrangou R."/>
            <person name="Klaenhammer T.R."/>
            <person name="Caufield P.W."/>
            <person name="Cui Y."/>
            <person name="Zhang H."/>
            <person name="O'Toole P.W."/>
        </authorList>
    </citation>
    <scope>NUCLEOTIDE SEQUENCE [LARGE SCALE GENOMIC DNA]</scope>
    <source>
        <strain evidence="10 11">DSM 19909</strain>
    </source>
</reference>
<evidence type="ECO:0000256" key="8">
    <source>
        <dbReference type="NCBIfam" id="TIGR02209"/>
    </source>
</evidence>
<comment type="caution">
    <text evidence="10">The sequence shown here is derived from an EMBL/GenBank/DDBJ whole genome shotgun (WGS) entry which is preliminary data.</text>
</comment>
<evidence type="ECO:0000256" key="3">
    <source>
        <dbReference type="ARBA" id="ARBA00022692"/>
    </source>
</evidence>
<dbReference type="InterPro" id="IPR011922">
    <property type="entry name" value="Cell_div_FtsL"/>
</dbReference>
<dbReference type="GO" id="GO:0043093">
    <property type="term" value="P:FtsZ-dependent cytokinesis"/>
    <property type="evidence" value="ECO:0007669"/>
    <property type="project" value="UniProtKB-UniRule"/>
</dbReference>
<evidence type="ECO:0000256" key="6">
    <source>
        <dbReference type="ARBA" id="ARBA00023306"/>
    </source>
</evidence>
<evidence type="ECO:0000256" key="9">
    <source>
        <dbReference type="SAM" id="MobiDB-lite"/>
    </source>
</evidence>
<dbReference type="OrthoDB" id="2325224at2"/>
<keyword evidence="2 7" id="KW-0132">Cell division</keyword>
<dbReference type="NCBIfam" id="TIGR02209">
    <property type="entry name" value="ftsL_broad"/>
    <property type="match status" value="1"/>
</dbReference>
<accession>A0A0R1LYL4</accession>
<evidence type="ECO:0000256" key="2">
    <source>
        <dbReference type="ARBA" id="ARBA00022618"/>
    </source>
</evidence>
<evidence type="ECO:0000256" key="4">
    <source>
        <dbReference type="ARBA" id="ARBA00022989"/>
    </source>
</evidence>
<keyword evidence="1 7" id="KW-1003">Cell membrane</keyword>
<gene>
    <name evidence="7" type="primary">ftsL</name>
    <name evidence="10" type="ORF">FD04_GL001289</name>
</gene>
<evidence type="ECO:0000256" key="5">
    <source>
        <dbReference type="ARBA" id="ARBA00023136"/>
    </source>
</evidence>
<keyword evidence="5 7" id="KW-0472">Membrane</keyword>
<keyword evidence="3 7" id="KW-0812">Transmembrane</keyword>
<comment type="similarity">
    <text evidence="7">Belongs to the FtsL family.</text>
</comment>